<evidence type="ECO:0000256" key="4">
    <source>
        <dbReference type="ARBA" id="ARBA00023065"/>
    </source>
</evidence>
<dbReference type="AlphaFoldDB" id="A0A1Y2G785"/>
<dbReference type="OrthoDB" id="250802at2759"/>
<dbReference type="Pfam" id="PF03179">
    <property type="entry name" value="V-ATPase_G"/>
    <property type="match status" value="1"/>
</dbReference>
<keyword evidence="3 5" id="KW-0375">Hydrogen ion transport</keyword>
<evidence type="ECO:0000256" key="3">
    <source>
        <dbReference type="ARBA" id="ARBA00022781"/>
    </source>
</evidence>
<dbReference type="Proteomes" id="UP000193467">
    <property type="component" value="Unassembled WGS sequence"/>
</dbReference>
<keyword evidence="6" id="KW-0175">Coiled coil</keyword>
<dbReference type="STRING" id="106004.A0A1Y2G785"/>
<organism evidence="8 9">
    <name type="scientific">Leucosporidium creatinivorum</name>
    <dbReference type="NCBI Taxonomy" id="106004"/>
    <lineage>
        <taxon>Eukaryota</taxon>
        <taxon>Fungi</taxon>
        <taxon>Dikarya</taxon>
        <taxon>Basidiomycota</taxon>
        <taxon>Pucciniomycotina</taxon>
        <taxon>Microbotryomycetes</taxon>
        <taxon>Leucosporidiales</taxon>
        <taxon>Leucosporidium</taxon>
    </lineage>
</organism>
<evidence type="ECO:0000256" key="7">
    <source>
        <dbReference type="SAM" id="MobiDB-lite"/>
    </source>
</evidence>
<dbReference type="InterPro" id="IPR005124">
    <property type="entry name" value="V-ATPase_G"/>
</dbReference>
<dbReference type="GO" id="GO:0000221">
    <property type="term" value="C:vacuolar proton-transporting V-type ATPase, V1 domain"/>
    <property type="evidence" value="ECO:0007669"/>
    <property type="project" value="TreeGrafter"/>
</dbReference>
<dbReference type="PANTHER" id="PTHR12713:SF11">
    <property type="entry name" value="V-TYPE PROTON ATPASE SUBUNIT G"/>
    <property type="match status" value="1"/>
</dbReference>
<keyword evidence="2 5" id="KW-0813">Transport</keyword>
<evidence type="ECO:0000256" key="5">
    <source>
        <dbReference type="RuleBase" id="RU364019"/>
    </source>
</evidence>
<dbReference type="EMBL" id="MCGR01000001">
    <property type="protein sequence ID" value="ORY92428.1"/>
    <property type="molecule type" value="Genomic_DNA"/>
</dbReference>
<gene>
    <name evidence="8" type="ORF">BCR35DRAFT_952</name>
</gene>
<feature type="region of interest" description="Disordered" evidence="7">
    <location>
        <begin position="58"/>
        <end position="77"/>
    </location>
</feature>
<reference evidence="8 9" key="1">
    <citation type="submission" date="2016-07" db="EMBL/GenBank/DDBJ databases">
        <title>Pervasive Adenine N6-methylation of Active Genes in Fungi.</title>
        <authorList>
            <consortium name="DOE Joint Genome Institute"/>
            <person name="Mondo S.J."/>
            <person name="Dannebaum R.O."/>
            <person name="Kuo R.C."/>
            <person name="Labutti K."/>
            <person name="Haridas S."/>
            <person name="Kuo A."/>
            <person name="Salamov A."/>
            <person name="Ahrendt S.R."/>
            <person name="Lipzen A."/>
            <person name="Sullivan W."/>
            <person name="Andreopoulos W.B."/>
            <person name="Clum A."/>
            <person name="Lindquist E."/>
            <person name="Daum C."/>
            <person name="Ramamoorthy G.K."/>
            <person name="Gryganskyi A."/>
            <person name="Culley D."/>
            <person name="Magnuson J.K."/>
            <person name="James T.Y."/>
            <person name="O'Malley M.A."/>
            <person name="Stajich J.E."/>
            <person name="Spatafora J.W."/>
            <person name="Visel A."/>
            <person name="Grigoriev I.V."/>
        </authorList>
    </citation>
    <scope>NUCLEOTIDE SEQUENCE [LARGE SCALE GENOMIC DNA]</scope>
    <source>
        <strain evidence="8 9">62-1032</strain>
    </source>
</reference>
<protein>
    <recommendedName>
        <fullName evidence="5">V-type proton ATPase subunit G</fullName>
    </recommendedName>
</protein>
<keyword evidence="4 5" id="KW-0406">Ion transport</keyword>
<accession>A0A1Y2G785</accession>
<name>A0A1Y2G785_9BASI</name>
<comment type="function">
    <text evidence="5">Subunit of the V1 complex of vacuolar(H+)-ATPase (V-ATPase), a multisubunit enzyme composed of a peripheral complex (V1) that hydrolyzes ATP and a membrane integral complex (V0) that translocates protons. V-ATPase is responsible for acidifying and maintaining the pH of intracellular compartments and in some cell types, is targeted to the plasma membrane, where it is responsible for acidifying the extracellular environment.</text>
</comment>
<dbReference type="GO" id="GO:0046961">
    <property type="term" value="F:proton-transporting ATPase activity, rotational mechanism"/>
    <property type="evidence" value="ECO:0007669"/>
    <property type="project" value="InterPro"/>
</dbReference>
<dbReference type="FunCoup" id="A0A1Y2G785">
    <property type="interactions" value="103"/>
</dbReference>
<keyword evidence="9" id="KW-1185">Reference proteome</keyword>
<dbReference type="FunFam" id="1.20.5.620:FF:000004">
    <property type="entry name" value="V-type proton ATPase subunit G"/>
    <property type="match status" value="1"/>
</dbReference>
<comment type="subunit">
    <text evidence="5">V-ATPase is a heteromultimeric enzyme made up of two complexes: the ATP-hydrolytic V1 complex and the proton translocation V0 complex.</text>
</comment>
<dbReference type="Gene3D" id="1.20.5.2950">
    <property type="match status" value="1"/>
</dbReference>
<proteinExistence type="inferred from homology"/>
<evidence type="ECO:0000313" key="9">
    <source>
        <dbReference type="Proteomes" id="UP000193467"/>
    </source>
</evidence>
<dbReference type="GO" id="GO:0016887">
    <property type="term" value="F:ATP hydrolysis activity"/>
    <property type="evidence" value="ECO:0007669"/>
    <property type="project" value="TreeGrafter"/>
</dbReference>
<feature type="coiled-coil region" evidence="6">
    <location>
        <begin position="31"/>
        <end position="58"/>
    </location>
</feature>
<sequence length="117" mass="13162">MAAQSSQGISALLDSEKEASAIVQKAREYRNQRIKDARGEASKEIDELKAKKDAEFKEFEQQHSGDSSTSQGEVDKATEEMLAKINASFDENREKVVAQLLDRVVQVKPELHRNYAH</sequence>
<evidence type="ECO:0000313" key="8">
    <source>
        <dbReference type="EMBL" id="ORY92428.1"/>
    </source>
</evidence>
<evidence type="ECO:0000256" key="2">
    <source>
        <dbReference type="ARBA" id="ARBA00022448"/>
    </source>
</evidence>
<evidence type="ECO:0000256" key="6">
    <source>
        <dbReference type="SAM" id="Coils"/>
    </source>
</evidence>
<dbReference type="PANTHER" id="PTHR12713">
    <property type="entry name" value="VACUOLAR ATP SYNTHASE SUBUNIT G"/>
    <property type="match status" value="1"/>
</dbReference>
<dbReference type="FunFam" id="1.20.5.2950:FF:000001">
    <property type="entry name" value="V-type proton ATPase subunit G"/>
    <property type="match status" value="1"/>
</dbReference>
<comment type="similarity">
    <text evidence="1 5">Belongs to the V-ATPase G subunit family.</text>
</comment>
<comment type="caution">
    <text evidence="8">The sequence shown here is derived from an EMBL/GenBank/DDBJ whole genome shotgun (WGS) entry which is preliminary data.</text>
</comment>
<evidence type="ECO:0000256" key="1">
    <source>
        <dbReference type="ARBA" id="ARBA00010066"/>
    </source>
</evidence>
<dbReference type="InParanoid" id="A0A1Y2G785"/>
<dbReference type="NCBIfam" id="TIGR01147">
    <property type="entry name" value="V_ATP_synt_G"/>
    <property type="match status" value="1"/>
</dbReference>